<evidence type="ECO:0000256" key="10">
    <source>
        <dbReference type="ARBA" id="ARBA00049432"/>
    </source>
</evidence>
<evidence type="ECO:0000256" key="8">
    <source>
        <dbReference type="ARBA" id="ARBA00042574"/>
    </source>
</evidence>
<accession>A0A210PFD9</accession>
<dbReference type="PANTHER" id="PTHR20961:SF148">
    <property type="entry name" value="EGF DOMAIN-SPECIFIC O-LINKED N-ACETYLGLUCOSAMINE TRANSFERASE"/>
    <property type="match status" value="1"/>
</dbReference>
<dbReference type="EMBL" id="NEDP02076737">
    <property type="protein sequence ID" value="OWF35204.1"/>
    <property type="molecule type" value="Genomic_DNA"/>
</dbReference>
<evidence type="ECO:0000256" key="9">
    <source>
        <dbReference type="ARBA" id="ARBA00048317"/>
    </source>
</evidence>
<dbReference type="Pfam" id="PF04577">
    <property type="entry name" value="Glyco_transf_61"/>
    <property type="match status" value="1"/>
</dbReference>
<feature type="region of interest" description="Disordered" evidence="11">
    <location>
        <begin position="63"/>
        <end position="89"/>
    </location>
</feature>
<dbReference type="EC" id="2.4.1.255" evidence="1"/>
<proteinExistence type="predicted"/>
<feature type="domain" description="Glycosyltransferase 61 catalytic" evidence="13">
    <location>
        <begin position="317"/>
        <end position="432"/>
    </location>
</feature>
<name>A0A210PFD9_MIZYE</name>
<evidence type="ECO:0000313" key="14">
    <source>
        <dbReference type="EMBL" id="OWF35204.1"/>
    </source>
</evidence>
<feature type="transmembrane region" description="Helical" evidence="12">
    <location>
        <begin position="21"/>
        <end position="43"/>
    </location>
</feature>
<evidence type="ECO:0000313" key="15">
    <source>
        <dbReference type="Proteomes" id="UP000242188"/>
    </source>
</evidence>
<feature type="compositionally biased region" description="Basic and acidic residues" evidence="11">
    <location>
        <begin position="73"/>
        <end position="89"/>
    </location>
</feature>
<dbReference type="STRING" id="6573.A0A210PFD9"/>
<gene>
    <name evidence="14" type="ORF">KP79_PYT14220</name>
</gene>
<evidence type="ECO:0000256" key="4">
    <source>
        <dbReference type="ARBA" id="ARBA00022729"/>
    </source>
</evidence>
<dbReference type="OrthoDB" id="529273at2759"/>
<comment type="catalytic activity">
    <reaction evidence="10">
        <text>L-threonyl-[protein] + UDP-N-acetyl-alpha-D-glucosamine = 3-O-(N-acetyl-beta-D-glucosaminyl)-L-threonyl-[protein] + UDP + H(+)</text>
        <dbReference type="Rhea" id="RHEA:48908"/>
        <dbReference type="Rhea" id="RHEA-COMP:11060"/>
        <dbReference type="Rhea" id="RHEA-COMP:12252"/>
        <dbReference type="ChEBI" id="CHEBI:15378"/>
        <dbReference type="ChEBI" id="CHEBI:30013"/>
        <dbReference type="ChEBI" id="CHEBI:57705"/>
        <dbReference type="ChEBI" id="CHEBI:58223"/>
        <dbReference type="ChEBI" id="CHEBI:90840"/>
        <dbReference type="EC" id="2.4.1.255"/>
    </reaction>
</comment>
<evidence type="ECO:0000256" key="7">
    <source>
        <dbReference type="ARBA" id="ARBA00040944"/>
    </source>
</evidence>
<dbReference type="AlphaFoldDB" id="A0A210PFD9"/>
<dbReference type="InterPro" id="IPR049625">
    <property type="entry name" value="Glyco_transf_61_cat"/>
</dbReference>
<comment type="catalytic activity">
    <reaction evidence="9">
        <text>L-seryl-[protein] + UDP-N-acetyl-alpha-D-glucosamine = 3-O-(N-acetyl-beta-D-glucosaminyl)-L-seryl-[protein] + UDP + H(+)</text>
        <dbReference type="Rhea" id="RHEA:48904"/>
        <dbReference type="Rhea" id="RHEA-COMP:9863"/>
        <dbReference type="Rhea" id="RHEA-COMP:12251"/>
        <dbReference type="ChEBI" id="CHEBI:15378"/>
        <dbReference type="ChEBI" id="CHEBI:29999"/>
        <dbReference type="ChEBI" id="CHEBI:57705"/>
        <dbReference type="ChEBI" id="CHEBI:58223"/>
        <dbReference type="ChEBI" id="CHEBI:90838"/>
        <dbReference type="EC" id="2.4.1.255"/>
    </reaction>
</comment>
<sequence>MAKYRVKTVKMKSAFRVGHCCKWMYMAMVISLTILISLELSLYGQLKEKISLQKERRGRKHRGILESSNDLLRQQESKHAARSWKSESDSDIKKSKKIFRTGQRVEKTMDLVEDRVKQGKGGSIYCEGNLEVFNLDIVLMRNVLLDTRQLKSKIKGGETIQEVMGQDESAEQVTLKPGFFRIPCASIPLQKFSPRSYFSKWYLALSEREIDIPSKSTEISNFTVFIKRGDYANMYWTIIELYNTFLTIRLFGKDPKSSSVVLVDAHPLGKLENLWTLLFGNVIRIGSMHGDIFIKEAAWVIPISASPIGQAIPSLPFIRDFKMALYKAVGINVIVPMCGKGLNQTIITLILRHDYVAHPRNPSGSVKRKISNEKELIKHLDTKFPGGRLNAVQLDNFSIEEQIRIIYNTSILIGVHGAGLALTILLRPGASMFEMFPSTYKRSPNQHFQQFAVWGGSWYESWFSNDKLSPKNEWIRIPTEIPTQLIEKSLRRMCNTLT</sequence>
<keyword evidence="12" id="KW-0812">Transmembrane</keyword>
<protein>
    <recommendedName>
        <fullName evidence="7">EGF domain-specific O-linked N-acetylglucosamine transferase</fullName>
        <ecNumber evidence="1">2.4.1.255</ecNumber>
    </recommendedName>
    <alternativeName>
        <fullName evidence="8">Extracellular O-linked N-acetylglucosamine transferase</fullName>
    </alternativeName>
</protein>
<comment type="caution">
    <text evidence="14">The sequence shown here is derived from an EMBL/GenBank/DDBJ whole genome shotgun (WGS) entry which is preliminary data.</text>
</comment>
<dbReference type="PANTHER" id="PTHR20961">
    <property type="entry name" value="GLYCOSYLTRANSFERASE"/>
    <property type="match status" value="1"/>
</dbReference>
<keyword evidence="12" id="KW-1133">Transmembrane helix</keyword>
<dbReference type="GO" id="GO:0097363">
    <property type="term" value="F:protein O-acetylglucosaminyltransferase activity"/>
    <property type="evidence" value="ECO:0007669"/>
    <property type="project" value="UniProtKB-EC"/>
</dbReference>
<evidence type="ECO:0000256" key="12">
    <source>
        <dbReference type="SAM" id="Phobius"/>
    </source>
</evidence>
<keyword evidence="15" id="KW-1185">Reference proteome</keyword>
<evidence type="ECO:0000256" key="11">
    <source>
        <dbReference type="SAM" id="MobiDB-lite"/>
    </source>
</evidence>
<organism evidence="14 15">
    <name type="scientific">Mizuhopecten yessoensis</name>
    <name type="common">Japanese scallop</name>
    <name type="synonym">Patinopecten yessoensis</name>
    <dbReference type="NCBI Taxonomy" id="6573"/>
    <lineage>
        <taxon>Eukaryota</taxon>
        <taxon>Metazoa</taxon>
        <taxon>Spiralia</taxon>
        <taxon>Lophotrochozoa</taxon>
        <taxon>Mollusca</taxon>
        <taxon>Bivalvia</taxon>
        <taxon>Autobranchia</taxon>
        <taxon>Pteriomorphia</taxon>
        <taxon>Pectinida</taxon>
        <taxon>Pectinoidea</taxon>
        <taxon>Pectinidae</taxon>
        <taxon>Mizuhopecten</taxon>
    </lineage>
</organism>
<reference evidence="14 15" key="1">
    <citation type="journal article" date="2017" name="Nat. Ecol. Evol.">
        <title>Scallop genome provides insights into evolution of bilaterian karyotype and development.</title>
        <authorList>
            <person name="Wang S."/>
            <person name="Zhang J."/>
            <person name="Jiao W."/>
            <person name="Li J."/>
            <person name="Xun X."/>
            <person name="Sun Y."/>
            <person name="Guo X."/>
            <person name="Huan P."/>
            <person name="Dong B."/>
            <person name="Zhang L."/>
            <person name="Hu X."/>
            <person name="Sun X."/>
            <person name="Wang J."/>
            <person name="Zhao C."/>
            <person name="Wang Y."/>
            <person name="Wang D."/>
            <person name="Huang X."/>
            <person name="Wang R."/>
            <person name="Lv J."/>
            <person name="Li Y."/>
            <person name="Zhang Z."/>
            <person name="Liu B."/>
            <person name="Lu W."/>
            <person name="Hui Y."/>
            <person name="Liang J."/>
            <person name="Zhou Z."/>
            <person name="Hou R."/>
            <person name="Li X."/>
            <person name="Liu Y."/>
            <person name="Li H."/>
            <person name="Ning X."/>
            <person name="Lin Y."/>
            <person name="Zhao L."/>
            <person name="Xing Q."/>
            <person name="Dou J."/>
            <person name="Li Y."/>
            <person name="Mao J."/>
            <person name="Guo H."/>
            <person name="Dou H."/>
            <person name="Li T."/>
            <person name="Mu C."/>
            <person name="Jiang W."/>
            <person name="Fu Q."/>
            <person name="Fu X."/>
            <person name="Miao Y."/>
            <person name="Liu J."/>
            <person name="Yu Q."/>
            <person name="Li R."/>
            <person name="Liao H."/>
            <person name="Li X."/>
            <person name="Kong Y."/>
            <person name="Jiang Z."/>
            <person name="Chourrout D."/>
            <person name="Li R."/>
            <person name="Bao Z."/>
        </authorList>
    </citation>
    <scope>NUCLEOTIDE SEQUENCE [LARGE SCALE GENOMIC DNA]</scope>
    <source>
        <strain evidence="14 15">PY_sf001</strain>
    </source>
</reference>
<keyword evidence="2" id="KW-0328">Glycosyltransferase</keyword>
<evidence type="ECO:0000259" key="13">
    <source>
        <dbReference type="Pfam" id="PF04577"/>
    </source>
</evidence>
<dbReference type="Proteomes" id="UP000242188">
    <property type="component" value="Unassembled WGS sequence"/>
</dbReference>
<evidence type="ECO:0000256" key="2">
    <source>
        <dbReference type="ARBA" id="ARBA00022676"/>
    </source>
</evidence>
<evidence type="ECO:0000256" key="5">
    <source>
        <dbReference type="ARBA" id="ARBA00022824"/>
    </source>
</evidence>
<keyword evidence="6" id="KW-0325">Glycoprotein</keyword>
<keyword evidence="3 14" id="KW-0808">Transferase</keyword>
<evidence type="ECO:0000256" key="6">
    <source>
        <dbReference type="ARBA" id="ARBA00023180"/>
    </source>
</evidence>
<dbReference type="InterPro" id="IPR007657">
    <property type="entry name" value="Glycosyltransferase_61"/>
</dbReference>
<evidence type="ECO:0000256" key="1">
    <source>
        <dbReference type="ARBA" id="ARBA00011970"/>
    </source>
</evidence>
<evidence type="ECO:0000256" key="3">
    <source>
        <dbReference type="ARBA" id="ARBA00022679"/>
    </source>
</evidence>
<keyword evidence="4" id="KW-0732">Signal</keyword>
<keyword evidence="5" id="KW-0256">Endoplasmic reticulum</keyword>
<keyword evidence="12" id="KW-0472">Membrane</keyword>